<evidence type="ECO:0000313" key="1">
    <source>
        <dbReference type="EMBL" id="MEQ2195784.1"/>
    </source>
</evidence>
<evidence type="ECO:0000313" key="2">
    <source>
        <dbReference type="Proteomes" id="UP001434883"/>
    </source>
</evidence>
<reference evidence="1 2" key="1">
    <citation type="submission" date="2021-06" db="EMBL/GenBank/DDBJ databases">
        <authorList>
            <person name="Palmer J.M."/>
        </authorList>
    </citation>
    <scope>NUCLEOTIDE SEQUENCE [LARGE SCALE GENOMIC DNA]</scope>
    <source>
        <strain evidence="1 2">XC_2019</strain>
        <tissue evidence="1">Muscle</tissue>
    </source>
</reference>
<protein>
    <submittedName>
        <fullName evidence="1">Uncharacterized protein</fullName>
    </submittedName>
</protein>
<name>A0ABV0QIV5_9TELE</name>
<comment type="caution">
    <text evidence="1">The sequence shown here is derived from an EMBL/GenBank/DDBJ whole genome shotgun (WGS) entry which is preliminary data.</text>
</comment>
<dbReference type="Proteomes" id="UP001434883">
    <property type="component" value="Unassembled WGS sequence"/>
</dbReference>
<proteinExistence type="predicted"/>
<gene>
    <name evidence="1" type="ORF">XENOCAPTIV_018320</name>
</gene>
<accession>A0ABV0QIV5</accession>
<dbReference type="EMBL" id="JAHRIN010012250">
    <property type="protein sequence ID" value="MEQ2195784.1"/>
    <property type="molecule type" value="Genomic_DNA"/>
</dbReference>
<organism evidence="1 2">
    <name type="scientific">Xenoophorus captivus</name>
    <dbReference type="NCBI Taxonomy" id="1517983"/>
    <lineage>
        <taxon>Eukaryota</taxon>
        <taxon>Metazoa</taxon>
        <taxon>Chordata</taxon>
        <taxon>Craniata</taxon>
        <taxon>Vertebrata</taxon>
        <taxon>Euteleostomi</taxon>
        <taxon>Actinopterygii</taxon>
        <taxon>Neopterygii</taxon>
        <taxon>Teleostei</taxon>
        <taxon>Neoteleostei</taxon>
        <taxon>Acanthomorphata</taxon>
        <taxon>Ovalentaria</taxon>
        <taxon>Atherinomorphae</taxon>
        <taxon>Cyprinodontiformes</taxon>
        <taxon>Goodeidae</taxon>
        <taxon>Xenoophorus</taxon>
    </lineage>
</organism>
<keyword evidence="2" id="KW-1185">Reference proteome</keyword>
<sequence length="118" mass="13659">MLYVGLSHKIPIKYIARVCNETKHEKFKLCEYADHICLFRAEVTHDFGQADCYSHHSACQFKIKLITLKHSSICRRLLVHTHSPLRGRRWMKSSSISLKQCLTLGSVWSFSVCSFVIC</sequence>